<dbReference type="SUPFAM" id="SSF56112">
    <property type="entry name" value="Protein kinase-like (PK-like)"/>
    <property type="match status" value="1"/>
</dbReference>
<evidence type="ECO:0000256" key="1">
    <source>
        <dbReference type="ARBA" id="ARBA00003747"/>
    </source>
</evidence>
<evidence type="ECO:0000256" key="7">
    <source>
        <dbReference type="ARBA" id="ARBA00033194"/>
    </source>
</evidence>
<dbReference type="PANTHER" id="PTHR44167:SF24">
    <property type="entry name" value="SERINE_THREONINE-PROTEIN KINASE CHK2"/>
    <property type="match status" value="1"/>
</dbReference>
<dbReference type="PANTHER" id="PTHR44167">
    <property type="entry name" value="OVARIAN-SPECIFIC SERINE/THREONINE-PROTEIN KINASE LOK-RELATED"/>
    <property type="match status" value="1"/>
</dbReference>
<feature type="domain" description="Protein kinase" evidence="10">
    <location>
        <begin position="1"/>
        <end position="399"/>
    </location>
</feature>
<dbReference type="GO" id="GO:0004674">
    <property type="term" value="F:protein serine/threonine kinase activity"/>
    <property type="evidence" value="ECO:0007669"/>
    <property type="project" value="UniProtKB-EC"/>
</dbReference>
<evidence type="ECO:0000256" key="3">
    <source>
        <dbReference type="ARBA" id="ARBA00012513"/>
    </source>
</evidence>
<dbReference type="Pfam" id="PF00069">
    <property type="entry name" value="Pkinase"/>
    <property type="match status" value="1"/>
</dbReference>
<dbReference type="KEGG" id="nte:NEUTE1DRAFT43016"/>
<dbReference type="Gene3D" id="1.10.510.10">
    <property type="entry name" value="Transferase(Phosphotransferase) domain 1"/>
    <property type="match status" value="1"/>
</dbReference>
<organism evidence="11 12">
    <name type="scientific">Neurospora tetrasperma (strain FGSC 2508 / ATCC MYA-4615 / P0657)</name>
    <dbReference type="NCBI Taxonomy" id="510951"/>
    <lineage>
        <taxon>Eukaryota</taxon>
        <taxon>Fungi</taxon>
        <taxon>Dikarya</taxon>
        <taxon>Ascomycota</taxon>
        <taxon>Pezizomycotina</taxon>
        <taxon>Sordariomycetes</taxon>
        <taxon>Sordariomycetidae</taxon>
        <taxon>Sordariales</taxon>
        <taxon>Sordariaceae</taxon>
        <taxon>Neurospora</taxon>
    </lineage>
</organism>
<evidence type="ECO:0000256" key="2">
    <source>
        <dbReference type="ARBA" id="ARBA00011534"/>
    </source>
</evidence>
<dbReference type="RefSeq" id="XP_009850334.1">
    <property type="nucleotide sequence ID" value="XM_009852032.1"/>
</dbReference>
<dbReference type="EMBL" id="GL891304">
    <property type="protein sequence ID" value="EGO57271.1"/>
    <property type="molecule type" value="Genomic_DNA"/>
</dbReference>
<comment type="catalytic activity">
    <reaction evidence="8">
        <text>L-threonyl-[protein] + ATP = O-phospho-L-threonyl-[protein] + ADP + H(+)</text>
        <dbReference type="Rhea" id="RHEA:46608"/>
        <dbReference type="Rhea" id="RHEA-COMP:11060"/>
        <dbReference type="Rhea" id="RHEA-COMP:11605"/>
        <dbReference type="ChEBI" id="CHEBI:15378"/>
        <dbReference type="ChEBI" id="CHEBI:30013"/>
        <dbReference type="ChEBI" id="CHEBI:30616"/>
        <dbReference type="ChEBI" id="CHEBI:61977"/>
        <dbReference type="ChEBI" id="CHEBI:456216"/>
        <dbReference type="EC" id="2.7.11.1"/>
    </reaction>
</comment>
<evidence type="ECO:0000256" key="9">
    <source>
        <dbReference type="ARBA" id="ARBA00048679"/>
    </source>
</evidence>
<dbReference type="EC" id="2.7.11.1" evidence="3"/>
<feature type="non-terminal residue" evidence="11">
    <location>
        <position position="1"/>
    </location>
</feature>
<keyword evidence="12" id="KW-1185">Reference proteome</keyword>
<dbReference type="GO" id="GO:0005524">
    <property type="term" value="F:ATP binding"/>
    <property type="evidence" value="ECO:0007669"/>
    <property type="project" value="InterPro"/>
</dbReference>
<name>F8MJN0_NEUT8</name>
<dbReference type="PROSITE" id="PS00109">
    <property type="entry name" value="PROTEIN_KINASE_TYR"/>
    <property type="match status" value="1"/>
</dbReference>
<comment type="subunit">
    <text evidence="2">Component of the EKC/KEOPS complex composed of at least BUD32, CGI121, GON7, KAE1 and PCC1; the whole complex dimerizes.</text>
</comment>
<dbReference type="OrthoDB" id="5979581at2759"/>
<evidence type="ECO:0000256" key="4">
    <source>
        <dbReference type="ARBA" id="ARBA00013948"/>
    </source>
</evidence>
<dbReference type="InterPro" id="IPR008266">
    <property type="entry name" value="Tyr_kinase_AS"/>
</dbReference>
<evidence type="ECO:0000313" key="12">
    <source>
        <dbReference type="Proteomes" id="UP000008065"/>
    </source>
</evidence>
<proteinExistence type="predicted"/>
<dbReference type="InterPro" id="IPR011009">
    <property type="entry name" value="Kinase-like_dom_sf"/>
</dbReference>
<evidence type="ECO:0000256" key="8">
    <source>
        <dbReference type="ARBA" id="ARBA00047899"/>
    </source>
</evidence>
<dbReference type="GeneID" id="20827877"/>
<dbReference type="SMART" id="SM00220">
    <property type="entry name" value="S_TKc"/>
    <property type="match status" value="1"/>
</dbReference>
<dbReference type="AlphaFoldDB" id="F8MJN0"/>
<comment type="function">
    <text evidence="1">Component of the EKC/KEOPS complex that is required for the formation of a threonylcarbamoyl group on adenosine at position 37 (t(6)A37) in tRNAs that read codons beginning with adenine. The complex is probably involved in the transfer of the threonylcarbamoyl moiety of threonylcarbamoyl-AMP (TC-AMP) to the N6 group of A37. BUD32 has ATPase activity in the context of the EKC/KEOPS complex and likely plays a supporting role to the catalytic subunit KAE1. The EKC/KEOPS complex also promotes both telomere uncapping and telomere elongation. The complex is required for efficient recruitment of transcriptional coactivators.</text>
</comment>
<gene>
    <name evidence="11" type="ORF">NEUTE1DRAFT_43016</name>
</gene>
<evidence type="ECO:0000256" key="6">
    <source>
        <dbReference type="ARBA" id="ARBA00030980"/>
    </source>
</evidence>
<dbReference type="VEuPathDB" id="FungiDB:NEUTE1DRAFT_43016"/>
<dbReference type="GO" id="GO:0005634">
    <property type="term" value="C:nucleus"/>
    <property type="evidence" value="ECO:0007669"/>
    <property type="project" value="TreeGrafter"/>
</dbReference>
<sequence>LLSKYYITLPTEHFWLPYQPNGTHLCFITPCLGPNLGSFCAFYGHVTDLVKHVCFQLVQALHFLHQKGLCHGDFRPANILFCLTEEVEKMGDDELVAALGGVQIAKLSRIPPANTTKRDMKEKEWPKGLPRYFIGQANMAKLIEGGWCSSKVAIIDFGVSYPVDKPPVKGTGIPLNYAPPEESITRKNGEGKEEVTIKLGPHSDIWALGVTFAELALGYLPFDKSPDDLLAVVDDMEMVVGPIPEPFRTALRKWYREKSRPWHSALVAVDMVTDPDLGEKVLSPLTFSVKRWKARKTAIKNHCGHEDPLSREMAIGLHQSQTEEMAANIERQWAKDKTRLPAYGDTDADTLVELALGGGQAPKKTVGDVDSFRDLVFSIFKWMPEDRVSTAEIMAHPWFADRRAPSRSIEPERLVSKLSQGTFGIINFMAGFPFKASNFFLRVFSRVFGIFSNPLWFLWGGRSCTNRSNDLEAQ</sequence>
<comment type="catalytic activity">
    <reaction evidence="9">
        <text>L-seryl-[protein] + ATP = O-phospho-L-seryl-[protein] + ADP + H(+)</text>
        <dbReference type="Rhea" id="RHEA:17989"/>
        <dbReference type="Rhea" id="RHEA-COMP:9863"/>
        <dbReference type="Rhea" id="RHEA-COMP:11604"/>
        <dbReference type="ChEBI" id="CHEBI:15378"/>
        <dbReference type="ChEBI" id="CHEBI:29999"/>
        <dbReference type="ChEBI" id="CHEBI:30616"/>
        <dbReference type="ChEBI" id="CHEBI:83421"/>
        <dbReference type="ChEBI" id="CHEBI:456216"/>
        <dbReference type="EC" id="2.7.11.1"/>
    </reaction>
</comment>
<dbReference type="GO" id="GO:0044773">
    <property type="term" value="P:mitotic DNA damage checkpoint signaling"/>
    <property type="evidence" value="ECO:0007669"/>
    <property type="project" value="TreeGrafter"/>
</dbReference>
<dbReference type="InterPro" id="IPR000719">
    <property type="entry name" value="Prot_kinase_dom"/>
</dbReference>
<dbReference type="PROSITE" id="PS50011">
    <property type="entry name" value="PROTEIN_KINASE_DOM"/>
    <property type="match status" value="1"/>
</dbReference>
<evidence type="ECO:0000256" key="5">
    <source>
        <dbReference type="ARBA" id="ARBA00019973"/>
    </source>
</evidence>
<protein>
    <recommendedName>
        <fullName evidence="5">EKC/KEOPS complex subunit BUD32</fullName>
        <ecNumber evidence="3">2.7.11.1</ecNumber>
    </recommendedName>
    <alternativeName>
        <fullName evidence="6 7">Atypical Serine/threonine protein kinase BUD32</fullName>
    </alternativeName>
    <alternativeName>
        <fullName evidence="4">EKC/KEOPS complex subunit bud32</fullName>
    </alternativeName>
</protein>
<evidence type="ECO:0000259" key="10">
    <source>
        <dbReference type="PROSITE" id="PS50011"/>
    </source>
</evidence>
<reference evidence="12" key="1">
    <citation type="journal article" date="2011" name="Genetics">
        <title>Massive changes in genome architecture accompany the transition to self-fertility in the filamentous fungus Neurospora tetrasperma.</title>
        <authorList>
            <person name="Ellison C.E."/>
            <person name="Stajich J.E."/>
            <person name="Jacobson D.J."/>
            <person name="Natvig D.O."/>
            <person name="Lapidus A."/>
            <person name="Foster B."/>
            <person name="Aerts A."/>
            <person name="Riley R."/>
            <person name="Lindquist E.A."/>
            <person name="Grigoriev I.V."/>
            <person name="Taylor J.W."/>
        </authorList>
    </citation>
    <scope>NUCLEOTIDE SEQUENCE [LARGE SCALE GENOMIC DNA]</scope>
    <source>
        <strain evidence="12">FGSC 2508 / P0657</strain>
    </source>
</reference>
<evidence type="ECO:0000313" key="11">
    <source>
        <dbReference type="EMBL" id="EGO57271.1"/>
    </source>
</evidence>
<accession>F8MJN0</accession>
<dbReference type="HOGENOM" id="CLU_000288_81_2_1"/>
<dbReference type="Proteomes" id="UP000008065">
    <property type="component" value="Unassembled WGS sequence"/>
</dbReference>